<evidence type="ECO:0000256" key="3">
    <source>
        <dbReference type="ARBA" id="ARBA00023163"/>
    </source>
</evidence>
<dbReference type="InterPro" id="IPR001647">
    <property type="entry name" value="HTH_TetR"/>
</dbReference>
<dbReference type="Proteomes" id="UP000032668">
    <property type="component" value="Unassembled WGS sequence"/>
</dbReference>
<dbReference type="SUPFAM" id="SSF46689">
    <property type="entry name" value="Homeodomain-like"/>
    <property type="match status" value="1"/>
</dbReference>
<reference evidence="6 7" key="1">
    <citation type="submission" date="2012-11" db="EMBL/GenBank/DDBJ databases">
        <title>Whole genome sequence of Acidocella aminolytica 101 = DSM 11237.</title>
        <authorList>
            <person name="Azuma Y."/>
            <person name="Higashiura N."/>
            <person name="Hirakawa H."/>
            <person name="Matsushita K."/>
        </authorList>
    </citation>
    <scope>NUCLEOTIDE SEQUENCE [LARGE SCALE GENOMIC DNA]</scope>
    <source>
        <strain evidence="7">101 / DSM 11237</strain>
    </source>
</reference>
<accession>A0A0D6PIQ6</accession>
<evidence type="ECO:0000256" key="1">
    <source>
        <dbReference type="ARBA" id="ARBA00023015"/>
    </source>
</evidence>
<evidence type="ECO:0000313" key="6">
    <source>
        <dbReference type="EMBL" id="GAN81562.1"/>
    </source>
</evidence>
<dbReference type="InterPro" id="IPR036271">
    <property type="entry name" value="Tet_transcr_reg_TetR-rel_C_sf"/>
</dbReference>
<dbReference type="Gene3D" id="1.10.10.60">
    <property type="entry name" value="Homeodomain-like"/>
    <property type="match status" value="1"/>
</dbReference>
<name>A0A0D6PIQ6_9PROT</name>
<dbReference type="AlphaFoldDB" id="A0A0D6PIQ6"/>
<evidence type="ECO:0000313" key="7">
    <source>
        <dbReference type="Proteomes" id="UP000032668"/>
    </source>
</evidence>
<dbReference type="STRING" id="1120923.SAMN02746095_03407"/>
<dbReference type="InterPro" id="IPR009057">
    <property type="entry name" value="Homeodomain-like_sf"/>
</dbReference>
<dbReference type="PROSITE" id="PS50977">
    <property type="entry name" value="HTH_TETR_2"/>
    <property type="match status" value="1"/>
</dbReference>
<evidence type="ECO:0000256" key="4">
    <source>
        <dbReference type="PROSITE-ProRule" id="PRU00335"/>
    </source>
</evidence>
<dbReference type="PANTHER" id="PTHR47506:SF7">
    <property type="entry name" value="TRANSCRIPTIONAL REGULATORY PROTEIN"/>
    <property type="match status" value="1"/>
</dbReference>
<evidence type="ECO:0000259" key="5">
    <source>
        <dbReference type="PROSITE" id="PS50977"/>
    </source>
</evidence>
<dbReference type="Gene3D" id="1.10.357.10">
    <property type="entry name" value="Tetracycline Repressor, domain 2"/>
    <property type="match status" value="1"/>
</dbReference>
<dbReference type="PANTHER" id="PTHR47506">
    <property type="entry name" value="TRANSCRIPTIONAL REGULATORY PROTEIN"/>
    <property type="match status" value="1"/>
</dbReference>
<sequence length="210" mass="22894">MRFEKGHKEQTRRRIIETASHKFRKDGVAATGIAGLMADAGLTHGGFYAHFASKEELVRAALEEALSQNYASRQEVLDQAQGADSLEALVRFYLRPAHRDTPERGCAAAALVSEIARHEPETRAAFTTRLRRLLDQIASLLPPEMNAEARDSLAIGLFGTLLGCLQMARAVNDPALSTQILESGEQAALNLARTWSAERRGGGISNKSLI</sequence>
<dbReference type="RefSeq" id="WP_048879954.1">
    <property type="nucleotide sequence ID" value="NZ_BANC01000101.1"/>
</dbReference>
<dbReference type="Pfam" id="PF00440">
    <property type="entry name" value="TetR_N"/>
    <property type="match status" value="1"/>
</dbReference>
<feature type="DNA-binding region" description="H-T-H motif" evidence="4">
    <location>
        <begin position="32"/>
        <end position="51"/>
    </location>
</feature>
<dbReference type="EMBL" id="BANC01000101">
    <property type="protein sequence ID" value="GAN81562.1"/>
    <property type="molecule type" value="Genomic_DNA"/>
</dbReference>
<protein>
    <submittedName>
        <fullName evidence="6">Transcriptional regulator TetR</fullName>
    </submittedName>
</protein>
<keyword evidence="7" id="KW-1185">Reference proteome</keyword>
<evidence type="ECO:0000256" key="2">
    <source>
        <dbReference type="ARBA" id="ARBA00023125"/>
    </source>
</evidence>
<feature type="domain" description="HTH tetR-type" evidence="5">
    <location>
        <begin position="9"/>
        <end position="69"/>
    </location>
</feature>
<keyword evidence="2 4" id="KW-0238">DNA-binding</keyword>
<dbReference type="SUPFAM" id="SSF48498">
    <property type="entry name" value="Tetracyclin repressor-like, C-terminal domain"/>
    <property type="match status" value="1"/>
</dbReference>
<keyword evidence="3" id="KW-0804">Transcription</keyword>
<dbReference type="GO" id="GO:0003677">
    <property type="term" value="F:DNA binding"/>
    <property type="evidence" value="ECO:0007669"/>
    <property type="project" value="UniProtKB-UniRule"/>
</dbReference>
<keyword evidence="1" id="KW-0805">Transcription regulation</keyword>
<proteinExistence type="predicted"/>
<gene>
    <name evidence="6" type="ORF">Aam_103_006</name>
</gene>
<dbReference type="PRINTS" id="PR00455">
    <property type="entry name" value="HTHTETR"/>
</dbReference>
<dbReference type="OrthoDB" id="9798857at2"/>
<comment type="caution">
    <text evidence="6">The sequence shown here is derived from an EMBL/GenBank/DDBJ whole genome shotgun (WGS) entry which is preliminary data.</text>
</comment>
<organism evidence="6 7">
    <name type="scientific">Acidocella aminolytica 101 = DSM 11237</name>
    <dbReference type="NCBI Taxonomy" id="1120923"/>
    <lineage>
        <taxon>Bacteria</taxon>
        <taxon>Pseudomonadati</taxon>
        <taxon>Pseudomonadota</taxon>
        <taxon>Alphaproteobacteria</taxon>
        <taxon>Acetobacterales</taxon>
        <taxon>Acidocellaceae</taxon>
        <taxon>Acidocella</taxon>
    </lineage>
</organism>